<dbReference type="InterPro" id="IPR036291">
    <property type="entry name" value="NAD(P)-bd_dom_sf"/>
</dbReference>
<dbReference type="InterPro" id="IPR003869">
    <property type="entry name" value="Polysac_CapD-like"/>
</dbReference>
<dbReference type="CDD" id="cd05237">
    <property type="entry name" value="UDP_invert_4-6DH_SDR_e"/>
    <property type="match status" value="1"/>
</dbReference>
<name>A0A2M8DLF4_9BACT</name>
<dbReference type="PANTHER" id="PTHR43318">
    <property type="entry name" value="UDP-N-ACETYLGLUCOSAMINE 4,6-DEHYDRATASE"/>
    <property type="match status" value="1"/>
</dbReference>
<reference evidence="4" key="1">
    <citation type="submission" date="2017-09" db="EMBL/GenBank/DDBJ databases">
        <title>Depth-based differentiation of microbial function through sediment-hosted aquifers and enrichment of novel symbionts in the deep terrestrial subsurface.</title>
        <authorList>
            <person name="Probst A.J."/>
            <person name="Ladd B."/>
            <person name="Jarett J.K."/>
            <person name="Geller-Mcgrath D.E."/>
            <person name="Sieber C.M.K."/>
            <person name="Emerson J.B."/>
            <person name="Anantharaman K."/>
            <person name="Thomas B.C."/>
            <person name="Malmstrom R."/>
            <person name="Stieglmeier M."/>
            <person name="Klingl A."/>
            <person name="Woyke T."/>
            <person name="Ryan C.M."/>
            <person name="Banfield J.F."/>
        </authorList>
    </citation>
    <scope>NUCLEOTIDE SEQUENCE [LARGE SCALE GENOMIC DNA]</scope>
</reference>
<organism evidence="3 4">
    <name type="scientific">Candidatus Nealsonbacteria bacterium CG_4_9_14_0_8_um_filter_36_17</name>
    <dbReference type="NCBI Taxonomy" id="1974693"/>
    <lineage>
        <taxon>Bacteria</taxon>
        <taxon>Candidatus Nealsoniibacteriota</taxon>
    </lineage>
</organism>
<dbReference type="EMBL" id="PFTC01000032">
    <property type="protein sequence ID" value="PJB98652.1"/>
    <property type="molecule type" value="Genomic_DNA"/>
</dbReference>
<proteinExistence type="inferred from homology"/>
<evidence type="ECO:0000313" key="4">
    <source>
        <dbReference type="Proteomes" id="UP000230097"/>
    </source>
</evidence>
<evidence type="ECO:0000259" key="2">
    <source>
        <dbReference type="Pfam" id="PF02719"/>
    </source>
</evidence>
<dbReference type="SUPFAM" id="SSF51735">
    <property type="entry name" value="NAD(P)-binding Rossmann-fold domains"/>
    <property type="match status" value="1"/>
</dbReference>
<dbReference type="Pfam" id="PF02719">
    <property type="entry name" value="Polysacc_synt_2"/>
    <property type="match status" value="1"/>
</dbReference>
<evidence type="ECO:0000313" key="3">
    <source>
        <dbReference type="EMBL" id="PJB98652.1"/>
    </source>
</evidence>
<dbReference type="InterPro" id="IPR051203">
    <property type="entry name" value="Polysaccharide_Synthase-Rel"/>
</dbReference>
<gene>
    <name evidence="3" type="ORF">CO078_01310</name>
</gene>
<dbReference type="Proteomes" id="UP000230097">
    <property type="component" value="Unassembled WGS sequence"/>
</dbReference>
<comment type="caution">
    <text evidence="3">The sequence shown here is derived from an EMBL/GenBank/DDBJ whole genome shotgun (WGS) entry which is preliminary data.</text>
</comment>
<dbReference type="PANTHER" id="PTHR43318:SF2">
    <property type="entry name" value="UDP-N-ACETYLGLUCOSAMINE 4,6-DEHYDRATASE (INVERTING)"/>
    <property type="match status" value="1"/>
</dbReference>
<comment type="similarity">
    <text evidence="1">Belongs to the polysaccharide synthase family.</text>
</comment>
<dbReference type="AlphaFoldDB" id="A0A2M8DLF4"/>
<protein>
    <submittedName>
        <fullName evidence="3">Capsule biosynthesis protein CapD</fullName>
    </submittedName>
</protein>
<sequence length="329" mass="37613">MNIEEYFKDKNILITGGTGSFGYQIIAELVRLKPRKIVIFSNDEKQQYDARNEFEKYSGLLEFILGDVREYPRIYEAVKGINIVYHAAALKHVPMGENHPFEVVKTNIIGAENVRLAAIENNVDVVVAISTDKAVKPVNVMGMTKAIQERIILNPDNGKHYTKFVCVRYGNVIGSRGSVIPFFKERIKKGEFLPITSFEMTRFLLRLKEAMELVFKATIEGETGQLFVKKMPACYVKDLAKAMAKGITGRDDYPIKEVGIRPGEKIHEILVSEEEMRRAIETEDYYIIYPYGKLEKPQLMGDLKEYSSDNTQILNIEEIISLLKKENWV</sequence>
<dbReference type="Gene3D" id="3.40.50.720">
    <property type="entry name" value="NAD(P)-binding Rossmann-like Domain"/>
    <property type="match status" value="1"/>
</dbReference>
<accession>A0A2M8DLF4</accession>
<evidence type="ECO:0000256" key="1">
    <source>
        <dbReference type="ARBA" id="ARBA00007430"/>
    </source>
</evidence>
<feature type="domain" description="Polysaccharide biosynthesis protein CapD-like" evidence="2">
    <location>
        <begin position="12"/>
        <end position="288"/>
    </location>
</feature>